<name>W7L0H6_CYTFI</name>
<evidence type="ECO:0000259" key="14">
    <source>
        <dbReference type="Pfam" id="PF00291"/>
    </source>
</evidence>
<reference evidence="15 16" key="2">
    <citation type="journal article" date="2016" name="Sci. Rep.">
        <title>A novel serine protease, Sep1, from Bacillus firmus DS-1 has nematicidal activity and degrades multiple intestinal-associated nematode proteins.</title>
        <authorList>
            <person name="Geng C."/>
            <person name="Nie X."/>
            <person name="Tang Z."/>
            <person name="Zhang Y."/>
            <person name="Lin J."/>
            <person name="Sun M."/>
            <person name="Peng D."/>
        </authorList>
    </citation>
    <scope>NUCLEOTIDE SEQUENCE [LARGE SCALE GENOMIC DNA]</scope>
    <source>
        <strain evidence="15 16">DS1</strain>
    </source>
</reference>
<comment type="pathway">
    <text evidence="2">Amino-acid biosynthesis; L-cysteine biosynthesis; L-cysteine from L-serine: step 2/2.</text>
</comment>
<protein>
    <recommendedName>
        <fullName evidence="5 13">Cysteine synthase</fullName>
        <ecNumber evidence="4 13">2.5.1.47</ecNumber>
    </recommendedName>
</protein>
<evidence type="ECO:0000256" key="7">
    <source>
        <dbReference type="ARBA" id="ARBA00022679"/>
    </source>
</evidence>
<sequence>MVRVANSIADLVGHTPIVKLNRLVDDNSADVYLKLEYMNPGSSVKDRIALAMITAAEKDGSLKPGDTIIEPTSGNTGIGLAMIAAAKGYKAVLVMPETMSMERRNLLRAYGADLVLTPGPEGMGGAIRKAQELAKEHGYFVPQQFENPANPEVHRLTTGPEITEQMGDQLDAFISGIGTGGTITGAGQVLKEKYKNIKIYAVEPTDSPVLSGGKPGPHKIQGIGAGFVPDTLDTKIYDEVIQITNDEAFDYARRAAKEEGILGGISSGAAISAALKVAKELGKGKKVLAIIPSNGERYLSTPLYQFEAE</sequence>
<accession>W7L0H6</accession>
<reference evidence="16" key="1">
    <citation type="submission" date="2013-03" db="EMBL/GenBank/DDBJ databases">
        <title>Draft genome sequence of Bacillus firmus DS1.</title>
        <authorList>
            <person name="Peng D."/>
            <person name="Zhu L."/>
            <person name="Sun M."/>
        </authorList>
    </citation>
    <scope>NUCLEOTIDE SEQUENCE [LARGE SCALE GENOMIC DNA]</scope>
    <source>
        <strain evidence="16">DS1</strain>
    </source>
</reference>
<evidence type="ECO:0000313" key="15">
    <source>
        <dbReference type="EMBL" id="EWG08527.1"/>
    </source>
</evidence>
<evidence type="ECO:0000256" key="2">
    <source>
        <dbReference type="ARBA" id="ARBA00004962"/>
    </source>
</evidence>
<dbReference type="PANTHER" id="PTHR10314">
    <property type="entry name" value="CYSTATHIONINE BETA-SYNTHASE"/>
    <property type="match status" value="1"/>
</dbReference>
<organism evidence="15 16">
    <name type="scientific">Cytobacillus firmus DS1</name>
    <dbReference type="NCBI Taxonomy" id="1307436"/>
    <lineage>
        <taxon>Bacteria</taxon>
        <taxon>Bacillati</taxon>
        <taxon>Bacillota</taxon>
        <taxon>Bacilli</taxon>
        <taxon>Bacillales</taxon>
        <taxon>Bacillaceae</taxon>
        <taxon>Cytobacillus</taxon>
    </lineage>
</organism>
<dbReference type="NCBIfam" id="TIGR01136">
    <property type="entry name" value="cysKM"/>
    <property type="match status" value="1"/>
</dbReference>
<evidence type="ECO:0000313" key="16">
    <source>
        <dbReference type="Proteomes" id="UP000019270"/>
    </source>
</evidence>
<dbReference type="OrthoDB" id="9808024at2"/>
<dbReference type="UniPathway" id="UPA00136">
    <property type="reaction ID" value="UER00200"/>
</dbReference>
<feature type="modified residue" description="N6-(pyridoxal phosphate)lysine" evidence="12">
    <location>
        <position position="45"/>
    </location>
</feature>
<comment type="caution">
    <text evidence="15">The sequence shown here is derived from an EMBL/GenBank/DDBJ whole genome shotgun (WGS) entry which is preliminary data.</text>
</comment>
<dbReference type="PROSITE" id="PS00901">
    <property type="entry name" value="CYS_SYNTHASE"/>
    <property type="match status" value="1"/>
</dbReference>
<evidence type="ECO:0000256" key="11">
    <source>
        <dbReference type="PIRSR" id="PIRSR605856-50"/>
    </source>
</evidence>
<evidence type="ECO:0000256" key="5">
    <source>
        <dbReference type="ARBA" id="ARBA00019371"/>
    </source>
</evidence>
<dbReference type="FunFam" id="3.40.50.1100:FF:000118">
    <property type="entry name" value="Related to CYS4-cystathionine beta-synthase"/>
    <property type="match status" value="1"/>
</dbReference>
<keyword evidence="8 11" id="KW-0663">Pyridoxal phosphate</keyword>
<evidence type="ECO:0000256" key="6">
    <source>
        <dbReference type="ARBA" id="ARBA00022605"/>
    </source>
</evidence>
<dbReference type="CDD" id="cd01561">
    <property type="entry name" value="CBS_like"/>
    <property type="match status" value="1"/>
</dbReference>
<comment type="cofactor">
    <cofactor evidence="1 11 13">
        <name>pyridoxal 5'-phosphate</name>
        <dbReference type="ChEBI" id="CHEBI:597326"/>
    </cofactor>
</comment>
<dbReference type="NCBIfam" id="TIGR01139">
    <property type="entry name" value="cysK"/>
    <property type="match status" value="1"/>
</dbReference>
<dbReference type="eggNOG" id="COG0031">
    <property type="taxonomic scope" value="Bacteria"/>
</dbReference>
<dbReference type="FunFam" id="3.40.50.1100:FF:000003">
    <property type="entry name" value="Cystathionine beta-synthase"/>
    <property type="match status" value="1"/>
</dbReference>
<dbReference type="Gene3D" id="3.40.50.1100">
    <property type="match status" value="2"/>
</dbReference>
<evidence type="ECO:0000256" key="12">
    <source>
        <dbReference type="PIRSR" id="PIRSR605856-51"/>
    </source>
</evidence>
<evidence type="ECO:0000256" key="3">
    <source>
        <dbReference type="ARBA" id="ARBA00007103"/>
    </source>
</evidence>
<evidence type="ECO:0000256" key="13">
    <source>
        <dbReference type="RuleBase" id="RU003985"/>
    </source>
</evidence>
<dbReference type="PATRIC" id="fig|1307436.3.peg.5067"/>
<evidence type="ECO:0000256" key="1">
    <source>
        <dbReference type="ARBA" id="ARBA00001933"/>
    </source>
</evidence>
<dbReference type="Proteomes" id="UP000019270">
    <property type="component" value="Unassembled WGS sequence"/>
</dbReference>
<dbReference type="InterPro" id="IPR001926">
    <property type="entry name" value="TrpB-like_PALP"/>
</dbReference>
<dbReference type="EMBL" id="APVL01000038">
    <property type="protein sequence ID" value="EWG08527.1"/>
    <property type="molecule type" value="Genomic_DNA"/>
</dbReference>
<dbReference type="SUPFAM" id="SSF53686">
    <property type="entry name" value="Tryptophan synthase beta subunit-like PLP-dependent enzymes"/>
    <property type="match status" value="1"/>
</dbReference>
<keyword evidence="9 13" id="KW-0198">Cysteine biosynthesis</keyword>
<dbReference type="AlphaFoldDB" id="W7L0H6"/>
<dbReference type="RefSeq" id="WP_035333318.1">
    <property type="nucleotide sequence ID" value="NZ_APVL01000038.1"/>
</dbReference>
<evidence type="ECO:0000256" key="8">
    <source>
        <dbReference type="ARBA" id="ARBA00022898"/>
    </source>
</evidence>
<proteinExistence type="inferred from homology"/>
<gene>
    <name evidence="15" type="ORF">PBF_23790</name>
</gene>
<dbReference type="InterPro" id="IPR050214">
    <property type="entry name" value="Cys_Synth/Cystath_Beta-Synth"/>
</dbReference>
<dbReference type="Pfam" id="PF00291">
    <property type="entry name" value="PALP"/>
    <property type="match status" value="1"/>
</dbReference>
<dbReference type="InterPro" id="IPR005859">
    <property type="entry name" value="CysK"/>
</dbReference>
<feature type="binding site" evidence="11">
    <location>
        <position position="75"/>
    </location>
    <ligand>
        <name>pyridoxal 5'-phosphate</name>
        <dbReference type="ChEBI" id="CHEBI:597326"/>
    </ligand>
</feature>
<comment type="similarity">
    <text evidence="3 13">Belongs to the cysteine synthase/cystathionine beta-synthase family.</text>
</comment>
<dbReference type="InterPro" id="IPR005856">
    <property type="entry name" value="Cys_synth"/>
</dbReference>
<dbReference type="InterPro" id="IPR036052">
    <property type="entry name" value="TrpB-like_PALP_sf"/>
</dbReference>
<dbReference type="EC" id="2.5.1.47" evidence="4 13"/>
<evidence type="ECO:0000256" key="9">
    <source>
        <dbReference type="ARBA" id="ARBA00023192"/>
    </source>
</evidence>
<evidence type="ECO:0000256" key="4">
    <source>
        <dbReference type="ARBA" id="ARBA00012681"/>
    </source>
</evidence>
<evidence type="ECO:0000256" key="10">
    <source>
        <dbReference type="ARBA" id="ARBA00047931"/>
    </source>
</evidence>
<dbReference type="GO" id="GO:0004124">
    <property type="term" value="F:cysteine synthase activity"/>
    <property type="evidence" value="ECO:0007669"/>
    <property type="project" value="UniProtKB-UniRule"/>
</dbReference>
<dbReference type="InterPro" id="IPR001216">
    <property type="entry name" value="P-phosphate_BS"/>
</dbReference>
<feature type="domain" description="Tryptophan synthase beta chain-like PALP" evidence="14">
    <location>
        <begin position="9"/>
        <end position="292"/>
    </location>
</feature>
<feature type="binding site" evidence="11">
    <location>
        <position position="266"/>
    </location>
    <ligand>
        <name>pyridoxal 5'-phosphate</name>
        <dbReference type="ChEBI" id="CHEBI:597326"/>
    </ligand>
</feature>
<comment type="catalytic activity">
    <reaction evidence="10 13">
        <text>O-acetyl-L-serine + hydrogen sulfide = L-cysteine + acetate</text>
        <dbReference type="Rhea" id="RHEA:14829"/>
        <dbReference type="ChEBI" id="CHEBI:29919"/>
        <dbReference type="ChEBI" id="CHEBI:30089"/>
        <dbReference type="ChEBI" id="CHEBI:35235"/>
        <dbReference type="ChEBI" id="CHEBI:58340"/>
        <dbReference type="EC" id="2.5.1.47"/>
    </reaction>
</comment>
<feature type="binding site" evidence="11">
    <location>
        <begin position="178"/>
        <end position="182"/>
    </location>
    <ligand>
        <name>pyridoxal 5'-phosphate</name>
        <dbReference type="ChEBI" id="CHEBI:597326"/>
    </ligand>
</feature>
<dbReference type="GO" id="GO:0006535">
    <property type="term" value="P:cysteine biosynthetic process from serine"/>
    <property type="evidence" value="ECO:0007669"/>
    <property type="project" value="UniProtKB-UniRule"/>
</dbReference>
<keyword evidence="6 13" id="KW-0028">Amino-acid biosynthesis</keyword>
<keyword evidence="7 13" id="KW-0808">Transferase</keyword>